<dbReference type="EMBL" id="CP013232">
    <property type="protein sequence ID" value="AMO96260.1"/>
    <property type="molecule type" value="Genomic_DNA"/>
</dbReference>
<dbReference type="InterPro" id="IPR052564">
    <property type="entry name" value="N-acetyltrans/Recomb-assoc"/>
</dbReference>
<dbReference type="SUPFAM" id="SSF55729">
    <property type="entry name" value="Acyl-CoA N-acyltransferases (Nat)"/>
    <property type="match status" value="1"/>
</dbReference>
<accession>A0A127PEL4</accession>
<dbReference type="PROSITE" id="PS51186">
    <property type="entry name" value="GNAT"/>
    <property type="match status" value="1"/>
</dbReference>
<feature type="domain" description="N-acetyltransferase" evidence="1">
    <location>
        <begin position="1"/>
        <end position="152"/>
    </location>
</feature>
<dbReference type="Gene3D" id="3.40.630.30">
    <property type="match status" value="1"/>
</dbReference>
<reference evidence="2 3" key="1">
    <citation type="submission" date="2015-11" db="EMBL/GenBank/DDBJ databases">
        <title>Exploring the genomic traits of fungus-feeding bacterial genus Collimonas.</title>
        <authorList>
            <person name="Song C."/>
            <person name="Schmidt R."/>
            <person name="de Jager V."/>
            <person name="Krzyzanowska D."/>
            <person name="Jongedijk E."/>
            <person name="Cankar K."/>
            <person name="Beekwilder J."/>
            <person name="van Veen A."/>
            <person name="de Boer W."/>
            <person name="van Veen J.A."/>
            <person name="Garbeva P."/>
        </authorList>
    </citation>
    <scope>NUCLEOTIDE SEQUENCE [LARGE SCALE GENOMIC DNA]</scope>
    <source>
        <strain evidence="2 3">Ter6</strain>
    </source>
</reference>
<dbReference type="Pfam" id="PF13673">
    <property type="entry name" value="Acetyltransf_10"/>
    <property type="match status" value="1"/>
</dbReference>
<dbReference type="Proteomes" id="UP000072421">
    <property type="component" value="Chromosome"/>
</dbReference>
<evidence type="ECO:0000313" key="3">
    <source>
        <dbReference type="Proteomes" id="UP000072421"/>
    </source>
</evidence>
<dbReference type="InterPro" id="IPR000182">
    <property type="entry name" value="GNAT_dom"/>
</dbReference>
<dbReference type="PANTHER" id="PTHR43451:SF1">
    <property type="entry name" value="ACETYLTRANSFERASE"/>
    <property type="match status" value="1"/>
</dbReference>
<dbReference type="PANTHER" id="PTHR43451">
    <property type="entry name" value="ACETYLTRANSFERASE (GNAT) FAMILY PROTEIN"/>
    <property type="match status" value="1"/>
</dbReference>
<protein>
    <submittedName>
        <fullName evidence="2">Acetyltransferase family protein</fullName>
    </submittedName>
</protein>
<dbReference type="GO" id="GO:0016747">
    <property type="term" value="F:acyltransferase activity, transferring groups other than amino-acyl groups"/>
    <property type="evidence" value="ECO:0007669"/>
    <property type="project" value="InterPro"/>
</dbReference>
<gene>
    <name evidence="2" type="ORF">CFter6_3634</name>
</gene>
<dbReference type="CDD" id="cd04301">
    <property type="entry name" value="NAT_SF"/>
    <property type="match status" value="1"/>
</dbReference>
<dbReference type="InterPro" id="IPR016181">
    <property type="entry name" value="Acyl_CoA_acyltransferase"/>
</dbReference>
<dbReference type="OrthoDB" id="9789605at2"/>
<dbReference type="AlphaFoldDB" id="A0A127PEL4"/>
<evidence type="ECO:0000259" key="1">
    <source>
        <dbReference type="PROSITE" id="PS51186"/>
    </source>
</evidence>
<dbReference type="PATRIC" id="fig|158899.10.peg.3614"/>
<organism evidence="2">
    <name type="scientific">Collimonas fungivorans</name>
    <dbReference type="NCBI Taxonomy" id="158899"/>
    <lineage>
        <taxon>Bacteria</taxon>
        <taxon>Pseudomonadati</taxon>
        <taxon>Pseudomonadota</taxon>
        <taxon>Betaproteobacteria</taxon>
        <taxon>Burkholderiales</taxon>
        <taxon>Oxalobacteraceae</taxon>
        <taxon>Collimonas</taxon>
    </lineage>
</organism>
<sequence length="155" mass="17308">MEFRAARIEDADAIAALIHGFTHEFLATPDGKGAERFFESVSVTAVRGYIPDPRYQYHLAFENGLLAGFITLRDRSHLCHLFVARDFQRRGLATQLWQTAKMAATGLGAIEAFTVNSSPLAQPVYERFGFIKTGPQVEMHGICFVPMRLSLTSEK</sequence>
<dbReference type="RefSeq" id="WP_061540889.1">
    <property type="nucleotide sequence ID" value="NZ_CP013232.1"/>
</dbReference>
<keyword evidence="2" id="KW-0808">Transferase</keyword>
<evidence type="ECO:0000313" key="2">
    <source>
        <dbReference type="EMBL" id="AMO96260.1"/>
    </source>
</evidence>
<name>A0A127PEL4_9BURK</name>
<proteinExistence type="predicted"/>